<keyword evidence="2" id="KW-0902">Two-component regulatory system</keyword>
<dbReference type="InterPro" id="IPR039420">
    <property type="entry name" value="WalR-like"/>
</dbReference>
<feature type="DNA-binding region" description="OmpR/PhoB-type" evidence="7">
    <location>
        <begin position="129"/>
        <end position="226"/>
    </location>
</feature>
<evidence type="ECO:0000256" key="4">
    <source>
        <dbReference type="ARBA" id="ARBA00023125"/>
    </source>
</evidence>
<evidence type="ECO:0000256" key="3">
    <source>
        <dbReference type="ARBA" id="ARBA00023015"/>
    </source>
</evidence>
<dbReference type="Pfam" id="PF00486">
    <property type="entry name" value="Trans_reg_C"/>
    <property type="match status" value="1"/>
</dbReference>
<dbReference type="SUPFAM" id="SSF46894">
    <property type="entry name" value="C-terminal effector domain of the bipartite response regulators"/>
    <property type="match status" value="1"/>
</dbReference>
<protein>
    <submittedName>
        <fullName evidence="10">DNA-binding response regulator</fullName>
    </submittedName>
</protein>
<comment type="caution">
    <text evidence="6">Lacks conserved residue(s) required for the propagation of feature annotation.</text>
</comment>
<dbReference type="InterPro" id="IPR036388">
    <property type="entry name" value="WH-like_DNA-bd_sf"/>
</dbReference>
<proteinExistence type="predicted"/>
<dbReference type="GO" id="GO:0000976">
    <property type="term" value="F:transcription cis-regulatory region binding"/>
    <property type="evidence" value="ECO:0007669"/>
    <property type="project" value="TreeGrafter"/>
</dbReference>
<dbReference type="GO" id="GO:0006355">
    <property type="term" value="P:regulation of DNA-templated transcription"/>
    <property type="evidence" value="ECO:0007669"/>
    <property type="project" value="InterPro"/>
</dbReference>
<feature type="domain" description="Response regulatory" evidence="8">
    <location>
        <begin position="6"/>
        <end position="119"/>
    </location>
</feature>
<organism evidence="10 11">
    <name type="scientific">Paractinoplanes toevensis</name>
    <dbReference type="NCBI Taxonomy" id="571911"/>
    <lineage>
        <taxon>Bacteria</taxon>
        <taxon>Bacillati</taxon>
        <taxon>Actinomycetota</taxon>
        <taxon>Actinomycetes</taxon>
        <taxon>Micromonosporales</taxon>
        <taxon>Micromonosporaceae</taxon>
        <taxon>Paractinoplanes</taxon>
    </lineage>
</organism>
<dbReference type="InterPro" id="IPR001867">
    <property type="entry name" value="OmpR/PhoB-type_DNA-bd"/>
</dbReference>
<evidence type="ECO:0000259" key="8">
    <source>
        <dbReference type="PROSITE" id="PS50110"/>
    </source>
</evidence>
<gene>
    <name evidence="10" type="ORF">Ato02nite_004100</name>
</gene>
<dbReference type="Pfam" id="PF00072">
    <property type="entry name" value="Response_reg"/>
    <property type="match status" value="1"/>
</dbReference>
<feature type="domain" description="OmpR/PhoB-type" evidence="9">
    <location>
        <begin position="129"/>
        <end position="226"/>
    </location>
</feature>
<name>A0A919T595_9ACTN</name>
<keyword evidence="5" id="KW-0804">Transcription</keyword>
<dbReference type="RefSeq" id="WP_213004601.1">
    <property type="nucleotide sequence ID" value="NZ_BOQN01000005.1"/>
</dbReference>
<evidence type="ECO:0000256" key="1">
    <source>
        <dbReference type="ARBA" id="ARBA00022553"/>
    </source>
</evidence>
<dbReference type="GO" id="GO:0000156">
    <property type="term" value="F:phosphorelay response regulator activity"/>
    <property type="evidence" value="ECO:0007669"/>
    <property type="project" value="TreeGrafter"/>
</dbReference>
<keyword evidence="11" id="KW-1185">Reference proteome</keyword>
<dbReference type="GO" id="GO:0005829">
    <property type="term" value="C:cytosol"/>
    <property type="evidence" value="ECO:0007669"/>
    <property type="project" value="TreeGrafter"/>
</dbReference>
<dbReference type="Gene3D" id="3.40.50.2300">
    <property type="match status" value="1"/>
</dbReference>
<dbReference type="Proteomes" id="UP000677082">
    <property type="component" value="Unassembled WGS sequence"/>
</dbReference>
<dbReference type="GO" id="GO:0032993">
    <property type="term" value="C:protein-DNA complex"/>
    <property type="evidence" value="ECO:0007669"/>
    <property type="project" value="TreeGrafter"/>
</dbReference>
<dbReference type="FunFam" id="1.10.10.10:FF:000005">
    <property type="entry name" value="Two-component system response regulator"/>
    <property type="match status" value="1"/>
</dbReference>
<dbReference type="PANTHER" id="PTHR48111">
    <property type="entry name" value="REGULATOR OF RPOS"/>
    <property type="match status" value="1"/>
</dbReference>
<keyword evidence="1" id="KW-0597">Phosphoprotein</keyword>
<evidence type="ECO:0000259" key="9">
    <source>
        <dbReference type="PROSITE" id="PS51755"/>
    </source>
</evidence>
<dbReference type="Gene3D" id="1.10.10.10">
    <property type="entry name" value="Winged helix-like DNA-binding domain superfamily/Winged helix DNA-binding domain"/>
    <property type="match status" value="1"/>
</dbReference>
<dbReference type="InterPro" id="IPR011006">
    <property type="entry name" value="CheY-like_superfamily"/>
</dbReference>
<evidence type="ECO:0000256" key="5">
    <source>
        <dbReference type="ARBA" id="ARBA00023163"/>
    </source>
</evidence>
<dbReference type="PANTHER" id="PTHR48111:SF28">
    <property type="entry name" value="TRANSCRIPTIONAL REGULATORY PROTEIN TCRX-RELATED"/>
    <property type="match status" value="1"/>
</dbReference>
<evidence type="ECO:0000256" key="6">
    <source>
        <dbReference type="PROSITE-ProRule" id="PRU00169"/>
    </source>
</evidence>
<sequence>MTDVPRVLLVGGDRDGMRHLETAMVAEGWDAWSVGSGEAAFAAARFQPHLAVIEMALPDLDGLQVMRRLRADRPDLPVLFLTTAAGVEARVRALTAGGDDCVTRPFFMPEVVSRLRALLRRTRVAVNPAASLTVADLTLHEPTHQVWRAGRPLALTVTEFELLRYLMANAGRALPREQIVERVWQFDPNSSARMVDFHIAHLRKKVDANGRPLIHTIRGIGYILEER</sequence>
<evidence type="ECO:0000313" key="11">
    <source>
        <dbReference type="Proteomes" id="UP000677082"/>
    </source>
</evidence>
<keyword evidence="3" id="KW-0805">Transcription regulation</keyword>
<reference evidence="10 11" key="1">
    <citation type="submission" date="2021-03" db="EMBL/GenBank/DDBJ databases">
        <title>Whole genome shotgun sequence of Actinoplanes toevensis NBRC 105298.</title>
        <authorList>
            <person name="Komaki H."/>
            <person name="Tamura T."/>
        </authorList>
    </citation>
    <scope>NUCLEOTIDE SEQUENCE [LARGE SCALE GENOMIC DNA]</scope>
    <source>
        <strain evidence="10 11">NBRC 105298</strain>
    </source>
</reference>
<evidence type="ECO:0000256" key="2">
    <source>
        <dbReference type="ARBA" id="ARBA00023012"/>
    </source>
</evidence>
<dbReference type="SMART" id="SM00448">
    <property type="entry name" value="REC"/>
    <property type="match status" value="1"/>
</dbReference>
<dbReference type="SMART" id="SM00862">
    <property type="entry name" value="Trans_reg_C"/>
    <property type="match status" value="1"/>
</dbReference>
<dbReference type="PROSITE" id="PS50110">
    <property type="entry name" value="RESPONSE_REGULATORY"/>
    <property type="match status" value="1"/>
</dbReference>
<dbReference type="InterPro" id="IPR001789">
    <property type="entry name" value="Sig_transdc_resp-reg_receiver"/>
</dbReference>
<evidence type="ECO:0000256" key="7">
    <source>
        <dbReference type="PROSITE-ProRule" id="PRU01091"/>
    </source>
</evidence>
<dbReference type="EMBL" id="BOQN01000005">
    <property type="protein sequence ID" value="GIM88617.1"/>
    <property type="molecule type" value="Genomic_DNA"/>
</dbReference>
<evidence type="ECO:0000313" key="10">
    <source>
        <dbReference type="EMBL" id="GIM88617.1"/>
    </source>
</evidence>
<keyword evidence="4 7" id="KW-0238">DNA-binding</keyword>
<comment type="caution">
    <text evidence="10">The sequence shown here is derived from an EMBL/GenBank/DDBJ whole genome shotgun (WGS) entry which is preliminary data.</text>
</comment>
<dbReference type="SUPFAM" id="SSF52172">
    <property type="entry name" value="CheY-like"/>
    <property type="match status" value="1"/>
</dbReference>
<dbReference type="InterPro" id="IPR016032">
    <property type="entry name" value="Sig_transdc_resp-reg_C-effctor"/>
</dbReference>
<dbReference type="AlphaFoldDB" id="A0A919T595"/>
<dbReference type="CDD" id="cd00383">
    <property type="entry name" value="trans_reg_C"/>
    <property type="match status" value="1"/>
</dbReference>
<dbReference type="PROSITE" id="PS51755">
    <property type="entry name" value="OMPR_PHOB"/>
    <property type="match status" value="1"/>
</dbReference>
<accession>A0A919T595</accession>